<organism evidence="2 3">
    <name type="scientific">Catharus ustulatus</name>
    <name type="common">Russet-backed thrush</name>
    <name type="synonym">Hylocichla ustulatus</name>
    <dbReference type="NCBI Taxonomy" id="91951"/>
    <lineage>
        <taxon>Eukaryota</taxon>
        <taxon>Metazoa</taxon>
        <taxon>Chordata</taxon>
        <taxon>Craniata</taxon>
        <taxon>Vertebrata</taxon>
        <taxon>Euteleostomi</taxon>
        <taxon>Archelosauria</taxon>
        <taxon>Archosauria</taxon>
        <taxon>Dinosauria</taxon>
        <taxon>Saurischia</taxon>
        <taxon>Theropoda</taxon>
        <taxon>Coelurosauria</taxon>
        <taxon>Aves</taxon>
        <taxon>Neognathae</taxon>
        <taxon>Neoaves</taxon>
        <taxon>Telluraves</taxon>
        <taxon>Australaves</taxon>
        <taxon>Passeriformes</taxon>
        <taxon>Turdidae</taxon>
        <taxon>Catharus</taxon>
    </lineage>
</organism>
<proteinExistence type="predicted"/>
<accession>A0A8C3UAP2</accession>
<evidence type="ECO:0000256" key="1">
    <source>
        <dbReference type="SAM" id="MobiDB-lite"/>
    </source>
</evidence>
<feature type="compositionally biased region" description="Pro residues" evidence="1">
    <location>
        <begin position="113"/>
        <end position="132"/>
    </location>
</feature>
<dbReference type="PANTHER" id="PTHR31094">
    <property type="entry name" value="RIKEN CDNA 2310061I04 GENE"/>
    <property type="match status" value="1"/>
</dbReference>
<feature type="compositionally biased region" description="Basic and acidic residues" evidence="1">
    <location>
        <begin position="93"/>
        <end position="106"/>
    </location>
</feature>
<dbReference type="Proteomes" id="UP000694563">
    <property type="component" value="Chromosome 36"/>
</dbReference>
<evidence type="ECO:0000313" key="2">
    <source>
        <dbReference type="Ensembl" id="ENSCUSP00005012822.1"/>
    </source>
</evidence>
<dbReference type="PANTHER" id="PTHR31094:SF2">
    <property type="entry name" value="RIKEN CDNA 2310061I04 GENE"/>
    <property type="match status" value="1"/>
</dbReference>
<protein>
    <submittedName>
        <fullName evidence="2">Uncharacterized protein</fullName>
    </submittedName>
</protein>
<sequence length="295" mass="33146">MGQILPKSAKSLFPWGRSLLNNSDPSLGCVLHTYRPQIPLFSPFPPNSQDLEPPLGPCPTLALLPPPRCPQPRPPWSPPRGLEGLGGPVTTVDGRREDDIDVRDPPRLLLGHPPGPSPDTPGTPPGPRPNPPSMEEHLATMHEKLRHELPNFFLKIPDYSLYAPDVEFQFQHFHLHTRGRPMYAVAVAVCRALAWGYFASLRLEVLALTRHPEDWSVRARWRLTGLPLHLLLLRWYRRDKRTLLRSYDAISTFFLNSQGLIRCHRVDKLMPAPTAVPEPKKLLVAAALALALSRP</sequence>
<keyword evidence="3" id="KW-1185">Reference proteome</keyword>
<dbReference type="Ensembl" id="ENSCUST00005013340.1">
    <property type="protein sequence ID" value="ENSCUSP00005012822.1"/>
    <property type="gene ID" value="ENSCUSG00005008243.1"/>
</dbReference>
<dbReference type="AlphaFoldDB" id="A0A8C3UAP2"/>
<name>A0A8C3UAP2_CATUS</name>
<feature type="compositionally biased region" description="Pro residues" evidence="1">
    <location>
        <begin position="64"/>
        <end position="78"/>
    </location>
</feature>
<reference evidence="2" key="2">
    <citation type="submission" date="2025-08" db="UniProtKB">
        <authorList>
            <consortium name="Ensembl"/>
        </authorList>
    </citation>
    <scope>IDENTIFICATION</scope>
</reference>
<dbReference type="Pfam" id="PF10184">
    <property type="entry name" value="DUF2358"/>
    <property type="match status" value="1"/>
</dbReference>
<reference evidence="2" key="3">
    <citation type="submission" date="2025-09" db="UniProtKB">
        <authorList>
            <consortium name="Ensembl"/>
        </authorList>
    </citation>
    <scope>IDENTIFICATION</scope>
</reference>
<reference evidence="2" key="1">
    <citation type="submission" date="2020-10" db="EMBL/GenBank/DDBJ databases">
        <title>Catharus ustulatus (Swainson's thrush) genome, bCatUst1, primary haplotype v2.</title>
        <authorList>
            <person name="Delmore K."/>
            <person name="Vafadar M."/>
            <person name="Formenti G."/>
            <person name="Chow W."/>
            <person name="Pelan S."/>
            <person name="Howe K."/>
            <person name="Rhie A."/>
            <person name="Mountcastle J."/>
            <person name="Haase B."/>
            <person name="Fedrigo O."/>
            <person name="Jarvis E.D."/>
        </authorList>
    </citation>
    <scope>NUCLEOTIDE SEQUENCE [LARGE SCALE GENOMIC DNA]</scope>
</reference>
<evidence type="ECO:0000313" key="3">
    <source>
        <dbReference type="Proteomes" id="UP000694563"/>
    </source>
</evidence>
<gene>
    <name evidence="2" type="primary">LOC117009780</name>
</gene>
<feature type="region of interest" description="Disordered" evidence="1">
    <location>
        <begin position="45"/>
        <end position="135"/>
    </location>
</feature>
<dbReference type="InterPro" id="IPR018790">
    <property type="entry name" value="DUF2358"/>
</dbReference>